<accession>A0A6A5YLS3</accession>
<dbReference type="Proteomes" id="UP000799770">
    <property type="component" value="Unassembled WGS sequence"/>
</dbReference>
<keyword evidence="3" id="KW-1185">Reference proteome</keyword>
<name>A0A6A5YLS3_9PLEO</name>
<evidence type="ECO:0000313" key="2">
    <source>
        <dbReference type="EMBL" id="KAF2107930.1"/>
    </source>
</evidence>
<protein>
    <submittedName>
        <fullName evidence="2">Uncharacterized protein</fullName>
    </submittedName>
</protein>
<dbReference type="AlphaFoldDB" id="A0A6A5YLS3"/>
<proteinExistence type="predicted"/>
<dbReference type="EMBL" id="ML977351">
    <property type="protein sequence ID" value="KAF2107930.1"/>
    <property type="molecule type" value="Genomic_DNA"/>
</dbReference>
<reference evidence="2" key="1">
    <citation type="journal article" date="2020" name="Stud. Mycol.">
        <title>101 Dothideomycetes genomes: a test case for predicting lifestyles and emergence of pathogens.</title>
        <authorList>
            <person name="Haridas S."/>
            <person name="Albert R."/>
            <person name="Binder M."/>
            <person name="Bloem J."/>
            <person name="Labutti K."/>
            <person name="Salamov A."/>
            <person name="Andreopoulos B."/>
            <person name="Baker S."/>
            <person name="Barry K."/>
            <person name="Bills G."/>
            <person name="Bluhm B."/>
            <person name="Cannon C."/>
            <person name="Castanera R."/>
            <person name="Culley D."/>
            <person name="Daum C."/>
            <person name="Ezra D."/>
            <person name="Gonzalez J."/>
            <person name="Henrissat B."/>
            <person name="Kuo A."/>
            <person name="Liang C."/>
            <person name="Lipzen A."/>
            <person name="Lutzoni F."/>
            <person name="Magnuson J."/>
            <person name="Mondo S."/>
            <person name="Nolan M."/>
            <person name="Ohm R."/>
            <person name="Pangilinan J."/>
            <person name="Park H.-J."/>
            <person name="Ramirez L."/>
            <person name="Alfaro M."/>
            <person name="Sun H."/>
            <person name="Tritt A."/>
            <person name="Yoshinaga Y."/>
            <person name="Zwiers L.-H."/>
            <person name="Turgeon B."/>
            <person name="Goodwin S."/>
            <person name="Spatafora J."/>
            <person name="Crous P."/>
            <person name="Grigoriev I."/>
        </authorList>
    </citation>
    <scope>NUCLEOTIDE SEQUENCE</scope>
    <source>
        <strain evidence="2">CBS 627.86</strain>
    </source>
</reference>
<feature type="region of interest" description="Disordered" evidence="1">
    <location>
        <begin position="111"/>
        <end position="151"/>
    </location>
</feature>
<evidence type="ECO:0000256" key="1">
    <source>
        <dbReference type="SAM" id="MobiDB-lite"/>
    </source>
</evidence>
<sequence>MGANVRHSSDSGQRAGTPYTIKTCCGRAALLPKPVNNVVNGHYKRPAKQPSQQWCRIWRERPGSTEDAPWQRARCWVHHSACSTRSPQVPRRGRRITREPKAALFKRRALPPTPDSAFTKHSRSTSTNSIASPGHTRVAPSSPREPPDAACCSTHSAIPLLNNQTPHQHVAVIEGYS</sequence>
<gene>
    <name evidence="2" type="ORF">BDV96DRAFT_291745</name>
</gene>
<evidence type="ECO:0000313" key="3">
    <source>
        <dbReference type="Proteomes" id="UP000799770"/>
    </source>
</evidence>
<organism evidence="2 3">
    <name type="scientific">Lophiotrema nucula</name>
    <dbReference type="NCBI Taxonomy" id="690887"/>
    <lineage>
        <taxon>Eukaryota</taxon>
        <taxon>Fungi</taxon>
        <taxon>Dikarya</taxon>
        <taxon>Ascomycota</taxon>
        <taxon>Pezizomycotina</taxon>
        <taxon>Dothideomycetes</taxon>
        <taxon>Pleosporomycetidae</taxon>
        <taxon>Pleosporales</taxon>
        <taxon>Lophiotremataceae</taxon>
        <taxon>Lophiotrema</taxon>
    </lineage>
</organism>